<dbReference type="OrthoDB" id="49711at2157"/>
<sequence>MADRLPTGISVLDRQLDGGIPPGSILLLTADPASQSESLLYEIAATRGTLYVTTVRSEQAVRDAVDRYSGGLDRLTIRDAGDYPPIDNATRLVKDLPESSNLLVDVVDPLEEADPTRYRAFLNELQTHMVNTGSIAVLHAMHRDAPENRALTEHMADVVFDLKTDTDGSQIVNRLAVPKFRGGGSLEETIKLKLTDGVTIDTSRDIA</sequence>
<dbReference type="PANTHER" id="PTHR43637">
    <property type="entry name" value="UPF0273 PROTEIN TM_0370"/>
    <property type="match status" value="1"/>
</dbReference>
<dbReference type="PRINTS" id="PR01874">
    <property type="entry name" value="DNAREPAIRADA"/>
</dbReference>
<keyword evidence="1" id="KW-0547">Nucleotide-binding</keyword>
<dbReference type="PANTHER" id="PTHR43637:SF2">
    <property type="entry name" value="PROTEIN GVPD 1"/>
    <property type="match status" value="1"/>
</dbReference>
<dbReference type="EMBL" id="FNQT01000001">
    <property type="protein sequence ID" value="SDZ84922.1"/>
    <property type="molecule type" value="Genomic_DNA"/>
</dbReference>
<dbReference type="Pfam" id="PF23442">
    <property type="entry name" value="DUF7125"/>
    <property type="match status" value="1"/>
</dbReference>
<dbReference type="AlphaFoldDB" id="A0A1H3WF08"/>
<dbReference type="SUPFAM" id="SSF52540">
    <property type="entry name" value="P-loop containing nucleoside triphosphate hydrolases"/>
    <property type="match status" value="1"/>
</dbReference>
<dbReference type="InterPro" id="IPR027417">
    <property type="entry name" value="P-loop_NTPase"/>
</dbReference>
<dbReference type="InterPro" id="IPR055549">
    <property type="entry name" value="DUF7125"/>
</dbReference>
<dbReference type="RefSeq" id="WP_092631646.1">
    <property type="nucleotide sequence ID" value="NZ_FNQT01000001.1"/>
</dbReference>
<name>A0A1H3WF08_9EURY</name>
<proteinExistence type="predicted"/>
<evidence type="ECO:0000256" key="2">
    <source>
        <dbReference type="ARBA" id="ARBA00022840"/>
    </source>
</evidence>
<gene>
    <name evidence="3" type="ORF">SAMN04488065_0763</name>
</gene>
<organism evidence="3 4">
    <name type="scientific">Haloplanus vescus</name>
    <dbReference type="NCBI Taxonomy" id="555874"/>
    <lineage>
        <taxon>Archaea</taxon>
        <taxon>Methanobacteriati</taxon>
        <taxon>Methanobacteriota</taxon>
        <taxon>Stenosarchaea group</taxon>
        <taxon>Halobacteria</taxon>
        <taxon>Halobacteriales</taxon>
        <taxon>Haloferacaceae</taxon>
        <taxon>Haloplanus</taxon>
    </lineage>
</organism>
<reference evidence="3 4" key="1">
    <citation type="submission" date="2016-10" db="EMBL/GenBank/DDBJ databases">
        <authorList>
            <person name="de Groot N.N."/>
        </authorList>
    </citation>
    <scope>NUCLEOTIDE SEQUENCE [LARGE SCALE GENOMIC DNA]</scope>
    <source>
        <strain evidence="3 4">CGMCC 1.8712</strain>
    </source>
</reference>
<dbReference type="Proteomes" id="UP000236755">
    <property type="component" value="Unassembled WGS sequence"/>
</dbReference>
<evidence type="ECO:0000313" key="3">
    <source>
        <dbReference type="EMBL" id="SDZ84922.1"/>
    </source>
</evidence>
<protein>
    <submittedName>
        <fullName evidence="3">RecA-superfamily ATPase, KaiC/GvpD/RAD55 family</fullName>
    </submittedName>
</protein>
<dbReference type="Gene3D" id="3.40.50.300">
    <property type="entry name" value="P-loop containing nucleotide triphosphate hydrolases"/>
    <property type="match status" value="1"/>
</dbReference>
<dbReference type="STRING" id="555874.SAMN04488065_0763"/>
<dbReference type="GO" id="GO:0005524">
    <property type="term" value="F:ATP binding"/>
    <property type="evidence" value="ECO:0007669"/>
    <property type="project" value="UniProtKB-KW"/>
</dbReference>
<keyword evidence="4" id="KW-1185">Reference proteome</keyword>
<keyword evidence="2" id="KW-0067">ATP-binding</keyword>
<accession>A0A1H3WF08</accession>
<evidence type="ECO:0000313" key="4">
    <source>
        <dbReference type="Proteomes" id="UP000236755"/>
    </source>
</evidence>
<evidence type="ECO:0000256" key="1">
    <source>
        <dbReference type="ARBA" id="ARBA00022741"/>
    </source>
</evidence>